<evidence type="ECO:0000313" key="3">
    <source>
        <dbReference type="WBParaSite" id="SCUD_0000380201-mRNA-1"/>
    </source>
</evidence>
<reference evidence="3" key="1">
    <citation type="submission" date="2016-06" db="UniProtKB">
        <authorList>
            <consortium name="WormBaseParasite"/>
        </authorList>
    </citation>
    <scope>IDENTIFICATION</scope>
</reference>
<proteinExistence type="predicted"/>
<sequence length="56" mass="6820">MISIVFYNLIDHMDLGMIQSVDVDQILSNYKIMVKFYSIVYHHHHDEMMLMFDIHF</sequence>
<evidence type="ECO:0000313" key="2">
    <source>
        <dbReference type="Proteomes" id="UP000279833"/>
    </source>
</evidence>
<gene>
    <name evidence="1" type="ORF">SCUD_LOCUS3803</name>
</gene>
<name>A0A183JM71_9TREM</name>
<keyword evidence="2" id="KW-1185">Reference proteome</keyword>
<dbReference type="WBParaSite" id="SCUD_0000380201-mRNA-1">
    <property type="protein sequence ID" value="SCUD_0000380201-mRNA-1"/>
    <property type="gene ID" value="SCUD_0000380201"/>
</dbReference>
<evidence type="ECO:0000313" key="1">
    <source>
        <dbReference type="EMBL" id="VDO84574.1"/>
    </source>
</evidence>
<reference evidence="1 2" key="2">
    <citation type="submission" date="2018-11" db="EMBL/GenBank/DDBJ databases">
        <authorList>
            <consortium name="Pathogen Informatics"/>
        </authorList>
    </citation>
    <scope>NUCLEOTIDE SEQUENCE [LARGE SCALE GENOMIC DNA]</scope>
    <source>
        <strain evidence="1">Dakar</strain>
        <strain evidence="2">Dakar, Senegal</strain>
    </source>
</reference>
<dbReference type="Proteomes" id="UP000279833">
    <property type="component" value="Unassembled WGS sequence"/>
</dbReference>
<accession>A0A183JM71</accession>
<protein>
    <submittedName>
        <fullName evidence="1 3">Uncharacterized protein</fullName>
    </submittedName>
</protein>
<dbReference type="EMBL" id="UZAK01004526">
    <property type="protein sequence ID" value="VDO84574.1"/>
    <property type="molecule type" value="Genomic_DNA"/>
</dbReference>
<organism evidence="3">
    <name type="scientific">Schistosoma curassoni</name>
    <dbReference type="NCBI Taxonomy" id="6186"/>
    <lineage>
        <taxon>Eukaryota</taxon>
        <taxon>Metazoa</taxon>
        <taxon>Spiralia</taxon>
        <taxon>Lophotrochozoa</taxon>
        <taxon>Platyhelminthes</taxon>
        <taxon>Trematoda</taxon>
        <taxon>Digenea</taxon>
        <taxon>Strigeidida</taxon>
        <taxon>Schistosomatoidea</taxon>
        <taxon>Schistosomatidae</taxon>
        <taxon>Schistosoma</taxon>
    </lineage>
</organism>
<dbReference type="AlphaFoldDB" id="A0A183JM71"/>